<evidence type="ECO:0000259" key="11">
    <source>
        <dbReference type="PROSITE" id="PS50001"/>
    </source>
</evidence>
<keyword evidence="9" id="KW-0010">Activator</keyword>
<dbReference type="PANTHER" id="PTHR11801">
    <property type="entry name" value="SIGNAL TRANSDUCER AND ACTIVATOR OF TRANSCRIPTION"/>
    <property type="match status" value="1"/>
</dbReference>
<evidence type="ECO:0000256" key="5">
    <source>
        <dbReference type="ARBA" id="ARBA00023125"/>
    </source>
</evidence>
<dbReference type="VEuPathDB" id="AmoebaDB:ACA1_070370"/>
<name>L8HD01_ACACF</name>
<dbReference type="SUPFAM" id="SSF55550">
    <property type="entry name" value="SH2 domain"/>
    <property type="match status" value="1"/>
</dbReference>
<evidence type="ECO:0000256" key="7">
    <source>
        <dbReference type="ARBA" id="ARBA00023242"/>
    </source>
</evidence>
<dbReference type="GO" id="GO:0005737">
    <property type="term" value="C:cytoplasm"/>
    <property type="evidence" value="ECO:0007669"/>
    <property type="project" value="UniProtKB-SubCell"/>
</dbReference>
<evidence type="ECO:0000313" key="12">
    <source>
        <dbReference type="EMBL" id="ELR23429.1"/>
    </source>
</evidence>
<comment type="similarity">
    <text evidence="2 9">Belongs to the transcription factor STAT family.</text>
</comment>
<dbReference type="Pfam" id="PF18214">
    <property type="entry name" value="STATa_Ig"/>
    <property type="match status" value="1"/>
</dbReference>
<dbReference type="GeneID" id="14924406"/>
<dbReference type="GO" id="GO:0003677">
    <property type="term" value="F:DNA binding"/>
    <property type="evidence" value="ECO:0007669"/>
    <property type="project" value="UniProtKB-KW"/>
</dbReference>
<dbReference type="SUPFAM" id="SSF49417">
    <property type="entry name" value="p53-like transcription factors"/>
    <property type="match status" value="1"/>
</dbReference>
<keyword evidence="4 9" id="KW-0805">Transcription regulation</keyword>
<dbReference type="Pfam" id="PF17901">
    <property type="entry name" value="EF-hand_12"/>
    <property type="match status" value="1"/>
</dbReference>
<evidence type="ECO:0000256" key="1">
    <source>
        <dbReference type="ARBA" id="ARBA00004123"/>
    </source>
</evidence>
<dbReference type="EMBL" id="KB007857">
    <property type="protein sequence ID" value="ELR23429.1"/>
    <property type="molecule type" value="Genomic_DNA"/>
</dbReference>
<accession>L8HD01</accession>
<feature type="compositionally biased region" description="Low complexity" evidence="10">
    <location>
        <begin position="119"/>
        <end position="216"/>
    </location>
</feature>
<dbReference type="InterPro" id="IPR001217">
    <property type="entry name" value="STAT"/>
</dbReference>
<feature type="region of interest" description="Disordered" evidence="10">
    <location>
        <begin position="29"/>
        <end position="63"/>
    </location>
</feature>
<feature type="compositionally biased region" description="Low complexity" evidence="10">
    <location>
        <begin position="93"/>
        <end position="112"/>
    </location>
</feature>
<dbReference type="InterPro" id="IPR041410">
    <property type="entry name" value="STATa_Ig"/>
</dbReference>
<dbReference type="RefSeq" id="XP_004352957.1">
    <property type="nucleotide sequence ID" value="XM_004352905.1"/>
</dbReference>
<dbReference type="Pfam" id="PF09267">
    <property type="entry name" value="Dict-STAT-coil"/>
    <property type="match status" value="1"/>
</dbReference>
<dbReference type="STRING" id="1257118.L8HD01"/>
<dbReference type="GO" id="GO:0003700">
    <property type="term" value="F:DNA-binding transcription factor activity"/>
    <property type="evidence" value="ECO:0007669"/>
    <property type="project" value="InterPro"/>
</dbReference>
<evidence type="ECO:0000256" key="10">
    <source>
        <dbReference type="SAM" id="MobiDB-lite"/>
    </source>
</evidence>
<feature type="compositionally biased region" description="Gly residues" evidence="10">
    <location>
        <begin position="47"/>
        <end position="63"/>
    </location>
</feature>
<feature type="region of interest" description="Disordered" evidence="10">
    <location>
        <begin position="84"/>
        <end position="267"/>
    </location>
</feature>
<comment type="subcellular location">
    <subcellularLocation>
        <location evidence="9">Cytoplasm</location>
    </subcellularLocation>
    <subcellularLocation>
        <location evidence="1 9">Nucleus</location>
    </subcellularLocation>
</comment>
<keyword evidence="13" id="KW-1185">Reference proteome</keyword>
<reference evidence="12 13" key="1">
    <citation type="journal article" date="2013" name="Genome Biol.">
        <title>Genome of Acanthamoeba castellanii highlights extensive lateral gene transfer and early evolution of tyrosine kinase signaling.</title>
        <authorList>
            <person name="Clarke M."/>
            <person name="Lohan A.J."/>
            <person name="Liu B."/>
            <person name="Lagkouvardos I."/>
            <person name="Roy S."/>
            <person name="Zafar N."/>
            <person name="Bertelli C."/>
            <person name="Schilde C."/>
            <person name="Kianianmomeni A."/>
            <person name="Burglin T.R."/>
            <person name="Frech C."/>
            <person name="Turcotte B."/>
            <person name="Kopec K.O."/>
            <person name="Synnott J.M."/>
            <person name="Choo C."/>
            <person name="Paponov I."/>
            <person name="Finkler A."/>
            <person name="Soon Heng Tan C."/>
            <person name="Hutchins A.P."/>
            <person name="Weinmeier T."/>
            <person name="Rattei T."/>
            <person name="Chu J.S."/>
            <person name="Gimenez G."/>
            <person name="Irimia M."/>
            <person name="Rigden D.J."/>
            <person name="Fitzpatrick D.A."/>
            <person name="Lorenzo-Morales J."/>
            <person name="Bateman A."/>
            <person name="Chiu C.H."/>
            <person name="Tang P."/>
            <person name="Hegemann P."/>
            <person name="Fromm H."/>
            <person name="Raoult D."/>
            <person name="Greub G."/>
            <person name="Miranda-Saavedra D."/>
            <person name="Chen N."/>
            <person name="Nash P."/>
            <person name="Ginger M.L."/>
            <person name="Horn M."/>
            <person name="Schaap P."/>
            <person name="Caler L."/>
            <person name="Loftus B."/>
        </authorList>
    </citation>
    <scope>NUCLEOTIDE SEQUENCE [LARGE SCALE GENOMIC DNA]</scope>
    <source>
        <strain evidence="12 13">Neff</strain>
    </source>
</reference>
<dbReference type="InterPro" id="IPR008967">
    <property type="entry name" value="p53-like_TF_DNA-bd_sf"/>
</dbReference>
<gene>
    <name evidence="12" type="ORF">ACA1_070370</name>
</gene>
<evidence type="ECO:0000256" key="4">
    <source>
        <dbReference type="ARBA" id="ARBA00023015"/>
    </source>
</evidence>
<evidence type="ECO:0000256" key="2">
    <source>
        <dbReference type="ARBA" id="ARBA00005586"/>
    </source>
</evidence>
<dbReference type="Gene3D" id="2.60.40.340">
    <property type="entry name" value="Rel homology domain (RHD), DNA-binding domain"/>
    <property type="match status" value="1"/>
</dbReference>
<keyword evidence="7 9" id="KW-0539">Nucleus</keyword>
<evidence type="ECO:0000256" key="3">
    <source>
        <dbReference type="ARBA" id="ARBA00022999"/>
    </source>
</evidence>
<evidence type="ECO:0000256" key="8">
    <source>
        <dbReference type="PROSITE-ProRule" id="PRU00191"/>
    </source>
</evidence>
<dbReference type="Gene3D" id="3.30.505.10">
    <property type="entry name" value="SH2 domain"/>
    <property type="match status" value="1"/>
</dbReference>
<feature type="domain" description="SH2" evidence="11">
    <location>
        <begin position="627"/>
        <end position="705"/>
    </location>
</feature>
<evidence type="ECO:0000313" key="13">
    <source>
        <dbReference type="Proteomes" id="UP000011083"/>
    </source>
</evidence>
<dbReference type="GO" id="GO:0005634">
    <property type="term" value="C:nucleus"/>
    <property type="evidence" value="ECO:0007669"/>
    <property type="project" value="UniProtKB-SubCell"/>
</dbReference>
<dbReference type="InterPro" id="IPR037059">
    <property type="entry name" value="RHD_DNA_bind_dom_sf"/>
</dbReference>
<feature type="compositionally biased region" description="Gly residues" evidence="10">
    <location>
        <begin position="29"/>
        <end position="38"/>
    </location>
</feature>
<dbReference type="InterPro" id="IPR000980">
    <property type="entry name" value="SH2"/>
</dbReference>
<evidence type="ECO:0000256" key="6">
    <source>
        <dbReference type="ARBA" id="ARBA00023163"/>
    </source>
</evidence>
<dbReference type="Gene3D" id="1.20.58.240">
    <property type="entry name" value="STAT, domain 1"/>
    <property type="match status" value="1"/>
</dbReference>
<dbReference type="InterPro" id="IPR036860">
    <property type="entry name" value="SH2_dom_sf"/>
</dbReference>
<keyword evidence="9" id="KW-0597">Phosphoprotein</keyword>
<evidence type="ECO:0000256" key="9">
    <source>
        <dbReference type="RuleBase" id="RU046415"/>
    </source>
</evidence>
<dbReference type="Gene3D" id="1.10.238.10">
    <property type="entry name" value="EF-hand"/>
    <property type="match status" value="1"/>
</dbReference>
<organism evidence="12 13">
    <name type="scientific">Acanthamoeba castellanii (strain ATCC 30010 / Neff)</name>
    <dbReference type="NCBI Taxonomy" id="1257118"/>
    <lineage>
        <taxon>Eukaryota</taxon>
        <taxon>Amoebozoa</taxon>
        <taxon>Discosea</taxon>
        <taxon>Longamoebia</taxon>
        <taxon>Centramoebida</taxon>
        <taxon>Acanthamoebidae</taxon>
        <taxon>Acanthamoeba</taxon>
    </lineage>
</organism>
<dbReference type="InterPro" id="IPR041604">
    <property type="entry name" value="EF-hand_12"/>
</dbReference>
<dbReference type="Pfam" id="PF00017">
    <property type="entry name" value="SH2"/>
    <property type="match status" value="1"/>
</dbReference>
<dbReference type="Proteomes" id="UP000011083">
    <property type="component" value="Unassembled WGS sequence"/>
</dbReference>
<keyword evidence="9" id="KW-0963">Cytoplasm</keyword>
<keyword evidence="5 9" id="KW-0238">DNA-binding</keyword>
<dbReference type="AlphaFoldDB" id="L8HD01"/>
<proteinExistence type="inferred from homology"/>
<dbReference type="SUPFAM" id="SSF47655">
    <property type="entry name" value="STAT"/>
    <property type="match status" value="1"/>
</dbReference>
<keyword evidence="6 9" id="KW-0804">Transcription</keyword>
<keyword evidence="3 8" id="KW-0727">SH2 domain</keyword>
<dbReference type="OrthoDB" id="19300at2759"/>
<feature type="compositionally biased region" description="Pro residues" evidence="10">
    <location>
        <begin position="231"/>
        <end position="248"/>
    </location>
</feature>
<sequence>MEPQWPGAGDEIGGLSSWLLELGVEGGGLNHSGNGLGSSGNSSGGLLNSGGGSLSGSGGSGSGAWGLDRSLVADFMENIFADTALGSSGNTPLSLSGNTNNSSSSSSSFSTGAMPSFAPQTTSQQQQQPPQLQLHYSTSPSTSSSASSTSSSPTAQMPTLQLHQQYQQPQQQPQFQPQHPQQQHYSQLPPFQPQQTQQQQPQFQGYQPQQQPQPQQSVAIGGGKQISIPSFAPPTPTPVFPPQTPPGLAPSLTPMGSPAPMSPTGGLRLEMKPKLEYTESASMTSGKVVHTSFLLQRQPVLDSLWDLQRTQNTQLELVRAKQKQLFLAPEKNLFEEVYRLQVDLRNRVDAELRAVEQLYQNTVLTLGDLNKWLSLRHQFAIQSSQLDLYQRELLQLTEHKAGGAQCFATLAMTERPASSVIFKGKHFGQPYVVHLLTGANVDLTCVSKVKASIVCESHLWKGKVAKKSMNEDTKVIELHQHVVQFQPKFLVGTRKNAVNLRFSVAVRSDDAVHTIESDLSNPFIVITNECQWAEAEGTLIKKEAFGGHLEIPWARFANVFHMHFIRATRQDVNKPARAFHAGDFEYLHDKFFGNKQMVSYKDFDQFWSWFGKGLHILRYQRHVGNLWKSGLVYGFIAKDAVHRALSNERPGSFLVRFSENHAGSFAVAYKHIEALTFPLPEVKHYLVKPDDIAGPKKTLPDFLQE</sequence>
<dbReference type="InterPro" id="IPR015988">
    <property type="entry name" value="STAT_TF_CC"/>
</dbReference>
<protein>
    <recommendedName>
        <fullName evidence="9">Signal transducer and activator of transcription</fullName>
    </recommendedName>
</protein>
<dbReference type="PROSITE" id="PS50001">
    <property type="entry name" value="SH2"/>
    <property type="match status" value="1"/>
</dbReference>
<dbReference type="KEGG" id="acan:ACA1_070370"/>
<dbReference type="GO" id="GO:0007165">
    <property type="term" value="P:signal transduction"/>
    <property type="evidence" value="ECO:0007669"/>
    <property type="project" value="InterPro"/>
</dbReference>
<dbReference type="InterPro" id="IPR015347">
    <property type="entry name" value="STAT_TF_homologue_CC"/>
</dbReference>